<comment type="caution">
    <text evidence="1">The sequence shown here is derived from an EMBL/GenBank/DDBJ whole genome shotgun (WGS) entry which is preliminary data.</text>
</comment>
<proteinExistence type="predicted"/>
<organism evidence="1 2">
    <name type="scientific">Apophysomyces ossiformis</name>
    <dbReference type="NCBI Taxonomy" id="679940"/>
    <lineage>
        <taxon>Eukaryota</taxon>
        <taxon>Fungi</taxon>
        <taxon>Fungi incertae sedis</taxon>
        <taxon>Mucoromycota</taxon>
        <taxon>Mucoromycotina</taxon>
        <taxon>Mucoromycetes</taxon>
        <taxon>Mucorales</taxon>
        <taxon>Mucorineae</taxon>
        <taxon>Mucoraceae</taxon>
        <taxon>Apophysomyces</taxon>
    </lineage>
</organism>
<gene>
    <name evidence="1" type="ORF">EC973_006603</name>
</gene>
<dbReference type="CDD" id="cd00303">
    <property type="entry name" value="retropepsin_like"/>
    <property type="match status" value="1"/>
</dbReference>
<dbReference type="InterPro" id="IPR021109">
    <property type="entry name" value="Peptidase_aspartic_dom_sf"/>
</dbReference>
<dbReference type="Gene3D" id="2.40.70.10">
    <property type="entry name" value="Acid Proteases"/>
    <property type="match status" value="1"/>
</dbReference>
<name>A0A8H7BEL1_9FUNG</name>
<dbReference type="EMBL" id="JABAYA010000423">
    <property type="protein sequence ID" value="KAF7720671.1"/>
    <property type="molecule type" value="Genomic_DNA"/>
</dbReference>
<dbReference type="OrthoDB" id="2290219at2759"/>
<dbReference type="Proteomes" id="UP000605846">
    <property type="component" value="Unassembled WGS sequence"/>
</dbReference>
<dbReference type="SUPFAM" id="SSF50630">
    <property type="entry name" value="Acid proteases"/>
    <property type="match status" value="1"/>
</dbReference>
<evidence type="ECO:0000313" key="2">
    <source>
        <dbReference type="Proteomes" id="UP000605846"/>
    </source>
</evidence>
<dbReference type="AlphaFoldDB" id="A0A8H7BEL1"/>
<reference evidence="1" key="1">
    <citation type="submission" date="2020-01" db="EMBL/GenBank/DDBJ databases">
        <title>Genome Sequencing of Three Apophysomyces-Like Fungal Strains Confirms a Novel Fungal Genus in the Mucoromycota with divergent Burkholderia-like Endosymbiotic Bacteria.</title>
        <authorList>
            <person name="Stajich J.E."/>
            <person name="Macias A.M."/>
            <person name="Carter-House D."/>
            <person name="Lovett B."/>
            <person name="Kasson L.R."/>
            <person name="Berry K."/>
            <person name="Grigoriev I."/>
            <person name="Chang Y."/>
            <person name="Spatafora J."/>
            <person name="Kasson M.T."/>
        </authorList>
    </citation>
    <scope>NUCLEOTIDE SEQUENCE</scope>
    <source>
        <strain evidence="1">NRRL A-21654</strain>
    </source>
</reference>
<protein>
    <submittedName>
        <fullName evidence="1">Uncharacterized protein</fullName>
    </submittedName>
</protein>
<evidence type="ECO:0000313" key="1">
    <source>
        <dbReference type="EMBL" id="KAF7720671.1"/>
    </source>
</evidence>
<sequence length="176" mass="19640">MTNRTTKSVIGFKRPGASGVREVLARKNNHSLNMVEAKQEAAAKIEEVKGEELVNEKPNKDLESLDFLVDDVNHIEELNAINNTDLPLYDLVCNGVICETLLDSRASGCYVSPRIARGLSIKLITKRQVETARGHRINITEGVTLLLNASGFVHDIMAYILDTKFDLILGRDWIKH</sequence>
<keyword evidence="2" id="KW-1185">Reference proteome</keyword>
<accession>A0A8H7BEL1</accession>